<dbReference type="InterPro" id="IPR020568">
    <property type="entry name" value="Ribosomal_Su5_D2-typ_SF"/>
</dbReference>
<protein>
    <recommendedName>
        <fullName evidence="4">Small ribosomal subunit protein uS9c</fullName>
    </recommendedName>
    <alternativeName>
        <fullName evidence="5">30S ribosomal protein S9, chloroplastic</fullName>
    </alternativeName>
</protein>
<dbReference type="AlphaFoldDB" id="E9NPT3"/>
<dbReference type="EMBL" id="HQ693844">
    <property type="protein sequence ID" value="ADV29859.1"/>
    <property type="molecule type" value="Genomic_DNA"/>
</dbReference>
<evidence type="ECO:0000256" key="5">
    <source>
        <dbReference type="ARBA" id="ARBA00035437"/>
    </source>
</evidence>
<dbReference type="InterPro" id="IPR020574">
    <property type="entry name" value="Ribosomal_uS9_CS"/>
</dbReference>
<dbReference type="STRING" id="574566.E9NPT3"/>
<dbReference type="GO" id="GO:0015935">
    <property type="term" value="C:small ribosomal subunit"/>
    <property type="evidence" value="ECO:0007669"/>
    <property type="project" value="UniProtKB-ARBA"/>
</dbReference>
<dbReference type="InterPro" id="IPR023035">
    <property type="entry name" value="Ribosomal_uS9_bac/plastid"/>
</dbReference>
<dbReference type="GO" id="GO:0003735">
    <property type="term" value="F:structural constituent of ribosome"/>
    <property type="evidence" value="ECO:0007669"/>
    <property type="project" value="InterPro"/>
</dbReference>
<dbReference type="PANTHER" id="PTHR21569">
    <property type="entry name" value="RIBOSOMAL PROTEIN S9"/>
    <property type="match status" value="1"/>
</dbReference>
<proteinExistence type="inferred from homology"/>
<evidence type="ECO:0000256" key="2">
    <source>
        <dbReference type="ARBA" id="ARBA00022980"/>
    </source>
</evidence>
<dbReference type="GO" id="GO:0006412">
    <property type="term" value="P:translation"/>
    <property type="evidence" value="ECO:0007669"/>
    <property type="project" value="InterPro"/>
</dbReference>
<dbReference type="GO" id="GO:0005737">
    <property type="term" value="C:cytoplasm"/>
    <property type="evidence" value="ECO:0007669"/>
    <property type="project" value="UniProtKB-ARBA"/>
</dbReference>
<keyword evidence="7" id="KW-0934">Plastid</keyword>
<dbReference type="Proteomes" id="UP000007264">
    <property type="component" value="Plastid"/>
</dbReference>
<dbReference type="GO" id="GO:0003723">
    <property type="term" value="F:RNA binding"/>
    <property type="evidence" value="ECO:0007669"/>
    <property type="project" value="TreeGrafter"/>
</dbReference>
<gene>
    <name evidence="7" type="primary">rps9</name>
</gene>
<dbReference type="PROSITE" id="PS00360">
    <property type="entry name" value="RIBOSOMAL_S9"/>
    <property type="match status" value="1"/>
</dbReference>
<dbReference type="Gene3D" id="3.30.230.10">
    <property type="match status" value="1"/>
</dbReference>
<evidence type="ECO:0000313" key="7">
    <source>
        <dbReference type="EMBL" id="ADV29859.1"/>
    </source>
</evidence>
<dbReference type="HAMAP" id="MF_00532_B">
    <property type="entry name" value="Ribosomal_uS9_B"/>
    <property type="match status" value="1"/>
</dbReference>
<dbReference type="FunFam" id="3.30.230.10:FF:000001">
    <property type="entry name" value="30S ribosomal protein S9"/>
    <property type="match status" value="1"/>
</dbReference>
<dbReference type="NCBIfam" id="NF001099">
    <property type="entry name" value="PRK00132.1"/>
    <property type="match status" value="1"/>
</dbReference>
<comment type="similarity">
    <text evidence="1 6">Belongs to the universal ribosomal protein uS9 family.</text>
</comment>
<dbReference type="Pfam" id="PF00380">
    <property type="entry name" value="Ribosomal_S9"/>
    <property type="match status" value="1"/>
</dbReference>
<dbReference type="SUPFAM" id="SSF54211">
    <property type="entry name" value="Ribosomal protein S5 domain 2-like"/>
    <property type="match status" value="1"/>
</dbReference>
<evidence type="ECO:0000256" key="6">
    <source>
        <dbReference type="RuleBase" id="RU003815"/>
    </source>
</evidence>
<evidence type="ECO:0000256" key="4">
    <source>
        <dbReference type="ARBA" id="ARBA00035152"/>
    </source>
</evidence>
<dbReference type="PANTHER" id="PTHR21569:SF1">
    <property type="entry name" value="SMALL RIBOSOMAL SUBUNIT PROTEIN US9M"/>
    <property type="match status" value="1"/>
</dbReference>
<keyword evidence="8" id="KW-1185">Reference proteome</keyword>
<evidence type="ECO:0000313" key="8">
    <source>
        <dbReference type="Proteomes" id="UP000007264"/>
    </source>
</evidence>
<dbReference type="RefSeq" id="YP_004222011.1">
    <property type="nucleotide sequence ID" value="NC_015084.1"/>
</dbReference>
<keyword evidence="3 6" id="KW-0687">Ribonucleoprotein</keyword>
<geneLocation type="plastid" evidence="7"/>
<name>E9NPT3_COCSC</name>
<dbReference type="GeneID" id="10200577"/>
<evidence type="ECO:0000256" key="3">
    <source>
        <dbReference type="ARBA" id="ARBA00023274"/>
    </source>
</evidence>
<evidence type="ECO:0000256" key="1">
    <source>
        <dbReference type="ARBA" id="ARBA00005251"/>
    </source>
</evidence>
<sequence>MGYEAKTFVSERELFLLKGGQQLSQEFSTVFTGRRKCAIAQVQLVEGGGELVINGKPASVYMQENAFAITSIEAPLRVVKLQKKCGIIVHVEGGGLTAQAQAIKLGIARALSALKPSYRASLKENGLLTRDARCKERRKYGLKKARKAPQFSKR</sequence>
<accession>E9NPT3</accession>
<dbReference type="KEGG" id="csl:CospP_p035"/>
<organism evidence="7 8">
    <name type="scientific">Coccomyxa subellipsoidea (strain C-169)</name>
    <name type="common">Green microalga</name>
    <dbReference type="NCBI Taxonomy" id="574566"/>
    <lineage>
        <taxon>Eukaryota</taxon>
        <taxon>Viridiplantae</taxon>
        <taxon>Chlorophyta</taxon>
        <taxon>core chlorophytes</taxon>
        <taxon>Trebouxiophyceae</taxon>
        <taxon>Trebouxiophyceae incertae sedis</taxon>
        <taxon>Coccomyxaceae</taxon>
        <taxon>Coccomyxa</taxon>
        <taxon>Coccomyxa subellipsoidea</taxon>
    </lineage>
</organism>
<dbReference type="InterPro" id="IPR000754">
    <property type="entry name" value="Ribosomal_uS9"/>
</dbReference>
<reference evidence="7" key="1">
    <citation type="submission" date="2010-12" db="EMBL/GenBank/DDBJ databases">
        <title>Organelle genomes of Coccomyxa sp.C-169.</title>
        <authorList>
            <person name="Smith D.R."/>
            <person name="Yamada T."/>
            <person name="Grigoriev I.V."/>
            <person name="Van Etten J.L."/>
        </authorList>
    </citation>
    <scope>NUCLEOTIDE SEQUENCE [LARGE SCALE GENOMIC DNA]</scope>
    <source>
        <strain evidence="7">C-169</strain>
    </source>
</reference>
<dbReference type="InterPro" id="IPR014721">
    <property type="entry name" value="Ribsml_uS5_D2-typ_fold_subgr"/>
</dbReference>
<keyword evidence="2 6" id="KW-0689">Ribosomal protein</keyword>